<dbReference type="Proteomes" id="UP000566711">
    <property type="component" value="Unassembled WGS sequence"/>
</dbReference>
<protein>
    <submittedName>
        <fullName evidence="1">Uncharacterized protein</fullName>
    </submittedName>
</protein>
<sequence>MLKVTATPTWQWQSTKPKTISTNRNVAVSTSLPDIKRAVLPRSLDISFAFSYRR</sequence>
<dbReference type="AlphaFoldDB" id="A0A7W2EI96"/>
<dbReference type="RefSeq" id="WP_182218177.1">
    <property type="nucleotide sequence ID" value="NZ_JACEZS010000010.1"/>
</dbReference>
<proteinExistence type="predicted"/>
<comment type="caution">
    <text evidence="1">The sequence shown here is derived from an EMBL/GenBank/DDBJ whole genome shotgun (WGS) entry which is preliminary data.</text>
</comment>
<evidence type="ECO:0000313" key="1">
    <source>
        <dbReference type="EMBL" id="MBA5606265.1"/>
    </source>
</evidence>
<evidence type="ECO:0000313" key="2">
    <source>
        <dbReference type="Proteomes" id="UP000566711"/>
    </source>
</evidence>
<keyword evidence="2" id="KW-1185">Reference proteome</keyword>
<gene>
    <name evidence="1" type="ORF">H3H36_12965</name>
</gene>
<name>A0A7W2EI96_9BURK</name>
<dbReference type="EMBL" id="JACEZS010000010">
    <property type="protein sequence ID" value="MBA5606265.1"/>
    <property type="molecule type" value="Genomic_DNA"/>
</dbReference>
<reference evidence="1 2" key="1">
    <citation type="submission" date="2020-07" db="EMBL/GenBank/DDBJ databases">
        <title>Novel species isolated from subtropical streams in China.</title>
        <authorList>
            <person name="Lu H."/>
        </authorList>
    </citation>
    <scope>NUCLEOTIDE SEQUENCE [LARGE SCALE GENOMIC DNA]</scope>
    <source>
        <strain evidence="1 2">FT3S</strain>
    </source>
</reference>
<organism evidence="1 2">
    <name type="scientific">Rugamonas fusca</name>
    <dbReference type="NCBI Taxonomy" id="2758568"/>
    <lineage>
        <taxon>Bacteria</taxon>
        <taxon>Pseudomonadati</taxon>
        <taxon>Pseudomonadota</taxon>
        <taxon>Betaproteobacteria</taxon>
        <taxon>Burkholderiales</taxon>
        <taxon>Oxalobacteraceae</taxon>
        <taxon>Telluria group</taxon>
        <taxon>Rugamonas</taxon>
    </lineage>
</organism>
<accession>A0A7W2EI96</accession>